<reference evidence="11 13" key="2">
    <citation type="submission" date="2018-01" db="EMBL/GenBank/DDBJ databases">
        <title>Complete genome sequence of G25-42.</title>
        <authorList>
            <person name="Zheng Z."/>
            <person name="Sun M."/>
        </authorList>
    </citation>
    <scope>NUCLEOTIDE SEQUENCE [LARGE SCALE GENOMIC DNA]</scope>
    <source>
        <strain evidence="11 13">G25-42</strain>
    </source>
</reference>
<feature type="transmembrane region" description="Helical" evidence="7">
    <location>
        <begin position="85"/>
        <end position="105"/>
    </location>
</feature>
<dbReference type="InterPro" id="IPR002656">
    <property type="entry name" value="Acyl_transf_3_dom"/>
</dbReference>
<evidence type="ECO:0000256" key="4">
    <source>
        <dbReference type="ARBA" id="ARBA00022692"/>
    </source>
</evidence>
<evidence type="ECO:0000256" key="6">
    <source>
        <dbReference type="ARBA" id="ARBA00023136"/>
    </source>
</evidence>
<dbReference type="GO" id="GO:0009246">
    <property type="term" value="P:enterobacterial common antigen biosynthetic process"/>
    <property type="evidence" value="ECO:0007669"/>
    <property type="project" value="TreeGrafter"/>
</dbReference>
<feature type="transmembrane region" description="Helical" evidence="7">
    <location>
        <begin position="241"/>
        <end position="260"/>
    </location>
</feature>
<feature type="transmembrane region" description="Helical" evidence="7">
    <location>
        <begin position="157"/>
        <end position="174"/>
    </location>
</feature>
<feature type="transmembrane region" description="Helical" evidence="7">
    <location>
        <begin position="48"/>
        <end position="65"/>
    </location>
</feature>
<feature type="transmembrane region" description="Helical" evidence="7">
    <location>
        <begin position="9"/>
        <end position="28"/>
    </location>
</feature>
<sequence>MKRLVYMDWLRVLATIAVVTIHVSAGYVSVLDANNASRWMAGNLFESISRASVPIFVMISGALLLKGTKDISVGEFLQKRASKVIIPFIAWSAIFYAYGAYAGYFPASLKQGVKHFLTDTIGGHLWFLYMIVGIYLITPLLKVFVKNAKKREIEYFLILWLYASVVVNLVKYYYPINFNIELFYVTNYVGYFLLGYYLSNFDISKKWRNISYIGGFVGFISTFFITYFYTVKANGQLEQFWYGYFAPGVVLMAIGLFIFFKYAFQKSERELPLLFRFINQASLGIYILHFFLLNNLLYMVFPKVNNHVHAILAIPINVTITIVLSMVITLVLQRIPVVKKLVP</sequence>
<comment type="subcellular location">
    <subcellularLocation>
        <location evidence="1">Cell membrane</location>
        <topology evidence="1">Multi-pass membrane protein</topology>
    </subcellularLocation>
</comment>
<evidence type="ECO:0000313" key="14">
    <source>
        <dbReference type="Proteomes" id="UP000501107"/>
    </source>
</evidence>
<name>A0A0B5X8S2_BACTU</name>
<keyword evidence="9" id="KW-0012">Acyltransferase</keyword>
<protein>
    <submittedName>
        <fullName evidence="9">Acyltransferase family protein</fullName>
    </submittedName>
    <submittedName>
        <fullName evidence="11">Glucans biosynthesis protein MdoC</fullName>
    </submittedName>
</protein>
<comment type="similarity">
    <text evidence="2">Belongs to the acyltransferase 3 family.</text>
</comment>
<dbReference type="EMBL" id="LDER01000381">
    <property type="protein sequence ID" value="RVU60416.1"/>
    <property type="molecule type" value="Genomic_DNA"/>
</dbReference>
<evidence type="ECO:0000313" key="13">
    <source>
        <dbReference type="Proteomes" id="UP000286687"/>
    </source>
</evidence>
<organism evidence="11 13">
    <name type="scientific">Bacillus thuringiensis</name>
    <dbReference type="NCBI Taxonomy" id="1428"/>
    <lineage>
        <taxon>Bacteria</taxon>
        <taxon>Bacillati</taxon>
        <taxon>Bacillota</taxon>
        <taxon>Bacilli</taxon>
        <taxon>Bacillales</taxon>
        <taxon>Bacillaceae</taxon>
        <taxon>Bacillus</taxon>
        <taxon>Bacillus cereus group</taxon>
    </lineage>
</organism>
<dbReference type="GO" id="GO:0016413">
    <property type="term" value="F:O-acetyltransferase activity"/>
    <property type="evidence" value="ECO:0007669"/>
    <property type="project" value="TreeGrafter"/>
</dbReference>
<dbReference type="AlphaFoldDB" id="A0A0B5X8S2"/>
<proteinExistence type="inferred from homology"/>
<dbReference type="Pfam" id="PF01757">
    <property type="entry name" value="Acyl_transf_3"/>
    <property type="match status" value="1"/>
</dbReference>
<keyword evidence="3" id="KW-1003">Cell membrane</keyword>
<dbReference type="RefSeq" id="WP_000827032.1">
    <property type="nucleotide sequence ID" value="NZ_CP009335.1"/>
</dbReference>
<evidence type="ECO:0000259" key="8">
    <source>
        <dbReference type="Pfam" id="PF01757"/>
    </source>
</evidence>
<feature type="transmembrane region" description="Helical" evidence="7">
    <location>
        <begin position="125"/>
        <end position="145"/>
    </location>
</feature>
<dbReference type="PANTHER" id="PTHR40074">
    <property type="entry name" value="O-ACETYLTRANSFERASE WECH"/>
    <property type="match status" value="1"/>
</dbReference>
<dbReference type="EMBL" id="CP009335">
    <property type="protein sequence ID" value="AJG74716.1"/>
    <property type="molecule type" value="Genomic_DNA"/>
</dbReference>
<dbReference type="Proteomes" id="UP000031876">
    <property type="component" value="Chromosome"/>
</dbReference>
<feature type="transmembrane region" description="Helical" evidence="7">
    <location>
        <begin position="180"/>
        <end position="198"/>
    </location>
</feature>
<evidence type="ECO:0000256" key="7">
    <source>
        <dbReference type="SAM" id="Phobius"/>
    </source>
</evidence>
<keyword evidence="5 7" id="KW-1133">Transmembrane helix</keyword>
<feature type="transmembrane region" description="Helical" evidence="7">
    <location>
        <begin position="281"/>
        <end position="301"/>
    </location>
</feature>
<evidence type="ECO:0000256" key="5">
    <source>
        <dbReference type="ARBA" id="ARBA00022989"/>
    </source>
</evidence>
<dbReference type="GO" id="GO:0005886">
    <property type="term" value="C:plasma membrane"/>
    <property type="evidence" value="ECO:0007669"/>
    <property type="project" value="UniProtKB-SubCell"/>
</dbReference>
<evidence type="ECO:0000313" key="12">
    <source>
        <dbReference type="Proteomes" id="UP000031876"/>
    </source>
</evidence>
<dbReference type="PANTHER" id="PTHR40074:SF2">
    <property type="entry name" value="O-ACETYLTRANSFERASE WECH"/>
    <property type="match status" value="1"/>
</dbReference>
<reference evidence="9 12" key="1">
    <citation type="journal article" date="2015" name="Genome Announc.">
        <title>Complete genome sequences for 35 biothreat assay-relevant bacillus species.</title>
        <authorList>
            <person name="Johnson S.L."/>
            <person name="Daligault H.E."/>
            <person name="Davenport K.W."/>
            <person name="Jaissle J."/>
            <person name="Frey K.G."/>
            <person name="Ladner J.T."/>
            <person name="Broomall S.M."/>
            <person name="Bishop-Lilly K.A."/>
            <person name="Bruce D.C."/>
            <person name="Gibbons H.S."/>
            <person name="Coyne S.R."/>
            <person name="Lo C.C."/>
            <person name="Meincke L."/>
            <person name="Munk A.C."/>
            <person name="Koroleva G.I."/>
            <person name="Rosenzweig C.N."/>
            <person name="Palacios G.F."/>
            <person name="Redden C.L."/>
            <person name="Minogue T.D."/>
            <person name="Chain P.S."/>
        </authorList>
    </citation>
    <scope>NUCLEOTIDE SEQUENCE [LARGE SCALE GENOMIC DNA]</scope>
    <source>
        <strain evidence="9 12">HD1011</strain>
    </source>
</reference>
<dbReference type="Proteomes" id="UP000286687">
    <property type="component" value="Unassembled WGS sequence"/>
</dbReference>
<feature type="domain" description="Acyltransferase 3" evidence="8">
    <location>
        <begin position="5"/>
        <end position="325"/>
    </location>
</feature>
<dbReference type="Proteomes" id="UP000501107">
    <property type="component" value="Chromosome"/>
</dbReference>
<gene>
    <name evidence="9" type="ORF">BF38_1175</name>
    <name evidence="11" type="ORF">BM74_31370</name>
    <name evidence="10" type="ORF">FOC89_13630</name>
</gene>
<feature type="transmembrane region" description="Helical" evidence="7">
    <location>
        <begin position="307"/>
        <end position="332"/>
    </location>
</feature>
<accession>A0A0B5X8S2</accession>
<keyword evidence="4 7" id="KW-0812">Transmembrane</keyword>
<evidence type="ECO:0000256" key="1">
    <source>
        <dbReference type="ARBA" id="ARBA00004651"/>
    </source>
</evidence>
<keyword evidence="10" id="KW-0808">Transferase</keyword>
<evidence type="ECO:0000256" key="3">
    <source>
        <dbReference type="ARBA" id="ARBA00022475"/>
    </source>
</evidence>
<evidence type="ECO:0000313" key="11">
    <source>
        <dbReference type="EMBL" id="RVU60416.1"/>
    </source>
</evidence>
<dbReference type="EMBL" id="CP053980">
    <property type="protein sequence ID" value="QKH24999.1"/>
    <property type="molecule type" value="Genomic_DNA"/>
</dbReference>
<dbReference type="OMA" id="TFYYVLY"/>
<dbReference type="KEGG" id="btw:BF38_1175"/>
<reference evidence="10 14" key="3">
    <citation type="submission" date="2020-05" db="EMBL/GenBank/DDBJ databases">
        <title>FDA dAtabase for Regulatory Grade micrObial Sequences (FDA-ARGOS): Supporting development and validation of Infectious Disease Dx tests.</title>
        <authorList>
            <person name="Nelson B."/>
            <person name="Plummer A."/>
            <person name="Tallon L."/>
            <person name="Sadzewicz L."/>
            <person name="Zhao X."/>
            <person name="Vavikolanu K."/>
            <person name="Mehta A."/>
            <person name="Aluvathingal J."/>
            <person name="Nadendla S."/>
            <person name="Myers T."/>
            <person name="Yan Y."/>
            <person name="Sichtig H."/>
        </authorList>
    </citation>
    <scope>NUCLEOTIDE SEQUENCE [LARGE SCALE GENOMIC DNA]</scope>
    <source>
        <strain evidence="10 14">FDAARGOS_795</strain>
    </source>
</reference>
<evidence type="ECO:0000313" key="10">
    <source>
        <dbReference type="EMBL" id="QKH24999.1"/>
    </source>
</evidence>
<feature type="transmembrane region" description="Helical" evidence="7">
    <location>
        <begin position="210"/>
        <end position="229"/>
    </location>
</feature>
<evidence type="ECO:0000256" key="2">
    <source>
        <dbReference type="ARBA" id="ARBA00007400"/>
    </source>
</evidence>
<keyword evidence="6 7" id="KW-0472">Membrane</keyword>
<evidence type="ECO:0000313" key="9">
    <source>
        <dbReference type="EMBL" id="AJG74716.1"/>
    </source>
</evidence>